<evidence type="ECO:0000313" key="1">
    <source>
        <dbReference type="EMBL" id="GGO98000.1"/>
    </source>
</evidence>
<dbReference type="AlphaFoldDB" id="A0A917ZVR9"/>
<comment type="caution">
    <text evidence="1">The sequence shown here is derived from an EMBL/GenBank/DDBJ whole genome shotgun (WGS) entry which is preliminary data.</text>
</comment>
<accession>A0A917ZVR9</accession>
<keyword evidence="2" id="KW-1185">Reference proteome</keyword>
<evidence type="ECO:0000313" key="2">
    <source>
        <dbReference type="Proteomes" id="UP000641932"/>
    </source>
</evidence>
<dbReference type="EMBL" id="BMMS01000036">
    <property type="protein sequence ID" value="GGO98000.1"/>
    <property type="molecule type" value="Genomic_DNA"/>
</dbReference>
<proteinExistence type="predicted"/>
<name>A0A917ZVR9_9ACTN</name>
<dbReference type="Proteomes" id="UP000641932">
    <property type="component" value="Unassembled WGS sequence"/>
</dbReference>
<sequence>MTVSIKYLGTVTALSSIAHAGGDKPRGTTTLLRREKVIQPGGRTVYVPVISGNSVRGRLRRIGEDLLRDVLEYEGEISLAAAHALRGGGSLAKQIGQNLSGLRLMHVRSLIPQVGVFGCAAGGRVIDGCLQVGKWMPHYREVQHIVEALGAPTQNLRMFDSTQVEIYTSQDDADTRGLAELVPAQALTVPVADDGYPELDELPASDEPSRMLTFGVETFPAGTMFSTWMSLTRASALEAAFFADVLAAFAADPRVGGRLGAGHGMVALDLKEQVISGAVEPFDWRGHLVRNRRQAVDALEMLS</sequence>
<reference evidence="1" key="1">
    <citation type="journal article" date="2014" name="Int. J. Syst. Evol. Microbiol.">
        <title>Complete genome sequence of Corynebacterium casei LMG S-19264T (=DSM 44701T), isolated from a smear-ripened cheese.</title>
        <authorList>
            <consortium name="US DOE Joint Genome Institute (JGI-PGF)"/>
            <person name="Walter F."/>
            <person name="Albersmeier A."/>
            <person name="Kalinowski J."/>
            <person name="Ruckert C."/>
        </authorList>
    </citation>
    <scope>NUCLEOTIDE SEQUENCE</scope>
    <source>
        <strain evidence="1">CGMCC 4.7201</strain>
    </source>
</reference>
<dbReference type="RefSeq" id="WP_189135075.1">
    <property type="nucleotide sequence ID" value="NZ_BMMS01000036.1"/>
</dbReference>
<gene>
    <name evidence="1" type="ORF">GCM10012280_61110</name>
</gene>
<reference evidence="1" key="2">
    <citation type="submission" date="2020-09" db="EMBL/GenBank/DDBJ databases">
        <authorList>
            <person name="Sun Q."/>
            <person name="Zhou Y."/>
        </authorList>
    </citation>
    <scope>NUCLEOTIDE SEQUENCE</scope>
    <source>
        <strain evidence="1">CGMCC 4.7201</strain>
    </source>
</reference>
<protein>
    <submittedName>
        <fullName evidence="1">Uncharacterized protein</fullName>
    </submittedName>
</protein>
<organism evidence="1 2">
    <name type="scientific">Wenjunlia tyrosinilytica</name>
    <dbReference type="NCBI Taxonomy" id="1544741"/>
    <lineage>
        <taxon>Bacteria</taxon>
        <taxon>Bacillati</taxon>
        <taxon>Actinomycetota</taxon>
        <taxon>Actinomycetes</taxon>
        <taxon>Kitasatosporales</taxon>
        <taxon>Streptomycetaceae</taxon>
        <taxon>Wenjunlia</taxon>
    </lineage>
</organism>